<keyword evidence="1" id="KW-0472">Membrane</keyword>
<dbReference type="Proteomes" id="UP000435243">
    <property type="component" value="Unassembled WGS sequence"/>
</dbReference>
<sequence>MNAPYSDPLQMALQRELRRSERVLWQAKPLARVATKAFLIYFFAIPWTAFALFWTVMAMGATSGGWGDAGWLSFAFPLFGLPFILVGLGMLSAPFIPLFAARKTLFAITDERVIRLYLGRRLMTSSLEAGQIGEIERTEGPDGSGTLKITAGSYRDSDGDRMAREFGLGEVENVFKAQETIRDMVSRHRARAISSSASSHS</sequence>
<reference evidence="2 3" key="1">
    <citation type="submission" date="2019-12" db="EMBL/GenBank/DDBJ databases">
        <title>Genomic-based taxomic classification of the family Erythrobacteraceae.</title>
        <authorList>
            <person name="Xu L."/>
        </authorList>
    </citation>
    <scope>NUCLEOTIDE SEQUENCE [LARGE SCALE GENOMIC DNA]</scope>
    <source>
        <strain evidence="2 3">JCM 16339</strain>
    </source>
</reference>
<evidence type="ECO:0000313" key="3">
    <source>
        <dbReference type="Proteomes" id="UP000435243"/>
    </source>
</evidence>
<feature type="transmembrane region" description="Helical" evidence="1">
    <location>
        <begin position="38"/>
        <end position="59"/>
    </location>
</feature>
<evidence type="ECO:0000313" key="2">
    <source>
        <dbReference type="EMBL" id="MXO89047.1"/>
    </source>
</evidence>
<dbReference type="EMBL" id="WTYY01000004">
    <property type="protein sequence ID" value="MXO89047.1"/>
    <property type="molecule type" value="Genomic_DNA"/>
</dbReference>
<keyword evidence="3" id="KW-1185">Reference proteome</keyword>
<comment type="caution">
    <text evidence="2">The sequence shown here is derived from an EMBL/GenBank/DDBJ whole genome shotgun (WGS) entry which is preliminary data.</text>
</comment>
<organism evidence="2 3">
    <name type="scientific">Alteraurantiacibacter aestuarii</name>
    <dbReference type="NCBI Taxonomy" id="650004"/>
    <lineage>
        <taxon>Bacteria</taxon>
        <taxon>Pseudomonadati</taxon>
        <taxon>Pseudomonadota</taxon>
        <taxon>Alphaproteobacteria</taxon>
        <taxon>Sphingomonadales</taxon>
        <taxon>Erythrobacteraceae</taxon>
        <taxon>Alteraurantiacibacter</taxon>
    </lineage>
</organism>
<protein>
    <recommendedName>
        <fullName evidence="4">DUF304 domain-containing protein</fullName>
    </recommendedName>
</protein>
<dbReference type="OrthoDB" id="199424at2"/>
<name>A0A844ZQH1_9SPHN</name>
<keyword evidence="1" id="KW-0812">Transmembrane</keyword>
<evidence type="ECO:0008006" key="4">
    <source>
        <dbReference type="Google" id="ProtNLM"/>
    </source>
</evidence>
<dbReference type="AlphaFoldDB" id="A0A844ZQH1"/>
<keyword evidence="1" id="KW-1133">Transmembrane helix</keyword>
<accession>A0A844ZQH1</accession>
<proteinExistence type="predicted"/>
<dbReference type="RefSeq" id="WP_160591740.1">
    <property type="nucleotide sequence ID" value="NZ_BAAAFP010000003.1"/>
</dbReference>
<evidence type="ECO:0000256" key="1">
    <source>
        <dbReference type="SAM" id="Phobius"/>
    </source>
</evidence>
<gene>
    <name evidence="2" type="ORF">GRI32_09875</name>
</gene>
<feature type="transmembrane region" description="Helical" evidence="1">
    <location>
        <begin position="71"/>
        <end position="96"/>
    </location>
</feature>